<evidence type="ECO:0000313" key="4">
    <source>
        <dbReference type="EMBL" id="MFD0897576.1"/>
    </source>
</evidence>
<dbReference type="PANTHER" id="PTHR30185">
    <property type="entry name" value="CRYPTIC BETA-GLUCOSIDE BGL OPERON ANTITERMINATOR"/>
    <property type="match status" value="1"/>
</dbReference>
<comment type="caution">
    <text evidence="4">The sequence shown here is derived from an EMBL/GenBank/DDBJ whole genome shotgun (WGS) entry which is preliminary data.</text>
</comment>
<protein>
    <submittedName>
        <fullName evidence="4">Helix-turn-helix domain-containing protein</fullName>
    </submittedName>
</protein>
<dbReference type="InterPro" id="IPR036388">
    <property type="entry name" value="WH-like_DNA-bd_sf"/>
</dbReference>
<sequence length="498" mass="57699">MFKADLLDKPDRLLVLLLEDLYLADGAISKQKLSQDLEISLSSLNRYILQLKQLLAPQIKRGLIKLNIHSQQLDLKLIGQITLDELYCDQALRNAINYQILLLLYRKGKVTLAEFSRELAISEASFYRHVKQLNLLLTEFNLVIKQGVLCGTELQIRYFYYQLFSLLPLTTTKTNILHEQYIQLLEERFAYQFNTVAAARIKLWITISLQRQLTTLRPDRRLPAAITELSRNNVLFDQMSANYRQLFGQMDNAAAVFETKALFAMLISMTVFNSQAALVWEFADIYTHNDTELSQLLLAFNQSVCQSLAIQPERWSFSFSKLLFDTLTRPYLFTGELNKFTLKQTAYYRTFYFTHEIQQSVQRLLQHLKNASCVKLRQLVLKNEAYFRRCLLLVITEFAGQQTQEITIGIETDLTDALVHLVVNKLQQQMAGQVLIEVTVYQPGHDYDLVLTNRRVTAVASGQPLYHFADLGSWRDFQNIKNIIIRIGHKKTNLTKFN</sequence>
<keyword evidence="2" id="KW-0804">Transcription</keyword>
<organism evidence="4 5">
    <name type="scientific">Loigolactobacillus binensis</name>
    <dbReference type="NCBI Taxonomy" id="2559922"/>
    <lineage>
        <taxon>Bacteria</taxon>
        <taxon>Bacillati</taxon>
        <taxon>Bacillota</taxon>
        <taxon>Bacilli</taxon>
        <taxon>Lactobacillales</taxon>
        <taxon>Lactobacillaceae</taxon>
        <taxon>Loigolactobacillus</taxon>
    </lineage>
</organism>
<name>A0ABW3ECW8_9LACO</name>
<evidence type="ECO:0000256" key="2">
    <source>
        <dbReference type="ARBA" id="ARBA00023163"/>
    </source>
</evidence>
<dbReference type="EMBL" id="JBHTIO010000037">
    <property type="protein sequence ID" value="MFD0897576.1"/>
    <property type="molecule type" value="Genomic_DNA"/>
</dbReference>
<accession>A0ABW3ECW8</accession>
<keyword evidence="1" id="KW-0805">Transcription regulation</keyword>
<proteinExistence type="predicted"/>
<keyword evidence="5" id="KW-1185">Reference proteome</keyword>
<dbReference type="RefSeq" id="WP_137637615.1">
    <property type="nucleotide sequence ID" value="NZ_BJDN01000010.1"/>
</dbReference>
<reference evidence="5" key="1">
    <citation type="journal article" date="2019" name="Int. J. Syst. Evol. Microbiol.">
        <title>The Global Catalogue of Microorganisms (GCM) 10K type strain sequencing project: providing services to taxonomists for standard genome sequencing and annotation.</title>
        <authorList>
            <consortium name="The Broad Institute Genomics Platform"/>
            <consortium name="The Broad Institute Genome Sequencing Center for Infectious Disease"/>
            <person name="Wu L."/>
            <person name="Ma J."/>
        </authorList>
    </citation>
    <scope>NUCLEOTIDE SEQUENCE [LARGE SCALE GENOMIC DNA]</scope>
    <source>
        <strain evidence="5">CCM 8925</strain>
    </source>
</reference>
<evidence type="ECO:0000313" key="5">
    <source>
        <dbReference type="Proteomes" id="UP001597104"/>
    </source>
</evidence>
<dbReference type="InterPro" id="IPR007737">
    <property type="entry name" value="Mga_HTH"/>
</dbReference>
<gene>
    <name evidence="4" type="ORF">ACFQZ7_07465</name>
</gene>
<dbReference type="Proteomes" id="UP001597104">
    <property type="component" value="Unassembled WGS sequence"/>
</dbReference>
<dbReference type="PANTHER" id="PTHR30185:SF18">
    <property type="entry name" value="TRANSCRIPTIONAL REGULATOR MTLR"/>
    <property type="match status" value="1"/>
</dbReference>
<evidence type="ECO:0000259" key="3">
    <source>
        <dbReference type="Pfam" id="PF05043"/>
    </source>
</evidence>
<dbReference type="Gene3D" id="1.10.10.10">
    <property type="entry name" value="Winged helix-like DNA-binding domain superfamily/Winged helix DNA-binding domain"/>
    <property type="match status" value="1"/>
</dbReference>
<dbReference type="InterPro" id="IPR050661">
    <property type="entry name" value="BglG_antiterminators"/>
</dbReference>
<dbReference type="Pfam" id="PF05043">
    <property type="entry name" value="Mga"/>
    <property type="match status" value="1"/>
</dbReference>
<evidence type="ECO:0000256" key="1">
    <source>
        <dbReference type="ARBA" id="ARBA00023015"/>
    </source>
</evidence>
<feature type="domain" description="Mga helix-turn-helix" evidence="3">
    <location>
        <begin position="92"/>
        <end position="164"/>
    </location>
</feature>